<keyword evidence="2" id="KW-0472">Membrane</keyword>
<feature type="transmembrane region" description="Helical" evidence="2">
    <location>
        <begin position="158"/>
        <end position="179"/>
    </location>
</feature>
<comment type="caution">
    <text evidence="3">The sequence shown here is derived from an EMBL/GenBank/DDBJ whole genome shotgun (WGS) entry which is preliminary data.</text>
</comment>
<feature type="compositionally biased region" description="Gly residues" evidence="1">
    <location>
        <begin position="307"/>
        <end position="322"/>
    </location>
</feature>
<feature type="transmembrane region" description="Helical" evidence="2">
    <location>
        <begin position="71"/>
        <end position="89"/>
    </location>
</feature>
<sequence length="443" mass="41938">MGGCLMAACGSTGNPILDIAKGFFDFLGDPIGTIIKGIANAIMTGALSAFTAVTEAIPTFSTTASSPVHNQVKYIVVYLAIGSLLFACVRMAAERRADAGQTALRGMVRLIVVAGGGTTIMAAAAGVGDSYADYLFEGAVNAQINNMGCGSSDDVPSFLYLILAFLLLIAAVVHGILLYVRLGVMIVLFGTLPLAAAASMLDWGGGWWRKHIGWMVAWVLYKPAAGLVIYAGTALTTGEYEGAETANIHVKIAGICVMLLSAISLPALLKLVVPATAALGGSGAYSGAVTGAAGGIASGAKSVAGAGASGGGGKSGSGGKSGASGATGPSGGGGRSGPGGLAAAATGSRSGGGSGGGGRGGGGPSGGGSGGGGSGGGGGGRGGGGPSGAARGAGAGPAGVALAAASAAKGAAKGAGNLVSGAVDDADGDLGHNGPSGNHDRNQ</sequence>
<evidence type="ECO:0000313" key="3">
    <source>
        <dbReference type="EMBL" id="MBO8188875.1"/>
    </source>
</evidence>
<reference evidence="3 4" key="1">
    <citation type="submission" date="2021-02" db="EMBL/GenBank/DDBJ databases">
        <title>Streptomyces spirodelae sp. nov., isolated from duckweed.</title>
        <authorList>
            <person name="Saimee Y."/>
            <person name="Duangmal K."/>
        </authorList>
    </citation>
    <scope>NUCLEOTIDE SEQUENCE [LARGE SCALE GENOMIC DNA]</scope>
    <source>
        <strain evidence="3 4">DW4-2</strain>
    </source>
</reference>
<feature type="transmembrane region" description="Helical" evidence="2">
    <location>
        <begin position="186"/>
        <end position="206"/>
    </location>
</feature>
<name>A0ABS3X0H2_9ACTN</name>
<evidence type="ECO:0000256" key="2">
    <source>
        <dbReference type="SAM" id="Phobius"/>
    </source>
</evidence>
<feature type="transmembrane region" description="Helical" evidence="2">
    <location>
        <begin position="248"/>
        <end position="269"/>
    </location>
</feature>
<feature type="region of interest" description="Disordered" evidence="1">
    <location>
        <begin position="307"/>
        <end position="443"/>
    </location>
</feature>
<keyword evidence="4" id="KW-1185">Reference proteome</keyword>
<feature type="transmembrane region" description="Helical" evidence="2">
    <location>
        <begin position="212"/>
        <end position="236"/>
    </location>
</feature>
<evidence type="ECO:0000256" key="1">
    <source>
        <dbReference type="SAM" id="MobiDB-lite"/>
    </source>
</evidence>
<gene>
    <name evidence="3" type="ORF">JW592_25915</name>
</gene>
<evidence type="ECO:0000313" key="4">
    <source>
        <dbReference type="Proteomes" id="UP001518976"/>
    </source>
</evidence>
<protein>
    <recommendedName>
        <fullName evidence="5">Type IV secretion system protein</fullName>
    </recommendedName>
</protein>
<feature type="compositionally biased region" description="Gly residues" evidence="1">
    <location>
        <begin position="328"/>
        <end position="340"/>
    </location>
</feature>
<feature type="compositionally biased region" description="Low complexity" evidence="1">
    <location>
        <begin position="398"/>
        <end position="416"/>
    </location>
</feature>
<feature type="transmembrane region" description="Helical" evidence="2">
    <location>
        <begin position="110"/>
        <end position="128"/>
    </location>
</feature>
<proteinExistence type="predicted"/>
<dbReference type="EMBL" id="JAFFZN010000028">
    <property type="protein sequence ID" value="MBO8188875.1"/>
    <property type="molecule type" value="Genomic_DNA"/>
</dbReference>
<keyword evidence="2" id="KW-0812">Transmembrane</keyword>
<keyword evidence="2" id="KW-1133">Transmembrane helix</keyword>
<dbReference type="Proteomes" id="UP001518976">
    <property type="component" value="Unassembled WGS sequence"/>
</dbReference>
<evidence type="ECO:0008006" key="5">
    <source>
        <dbReference type="Google" id="ProtNLM"/>
    </source>
</evidence>
<accession>A0ABS3X0H2</accession>
<feature type="compositionally biased region" description="Gly residues" evidence="1">
    <location>
        <begin position="349"/>
        <end position="397"/>
    </location>
</feature>
<organism evidence="3 4">
    <name type="scientific">Streptomyces spirodelae</name>
    <dbReference type="NCBI Taxonomy" id="2812904"/>
    <lineage>
        <taxon>Bacteria</taxon>
        <taxon>Bacillati</taxon>
        <taxon>Actinomycetota</taxon>
        <taxon>Actinomycetes</taxon>
        <taxon>Kitasatosporales</taxon>
        <taxon>Streptomycetaceae</taxon>
        <taxon>Streptomyces</taxon>
    </lineage>
</organism>